<protein>
    <submittedName>
        <fullName evidence="1">Uncharacterized protein</fullName>
    </submittedName>
</protein>
<dbReference type="VEuPathDB" id="VectorBase:GPPI043262"/>
<accession>A0A1B0BX82</accession>
<reference evidence="1" key="2">
    <citation type="submission" date="2020-05" db="UniProtKB">
        <authorList>
            <consortium name="EnsemblMetazoa"/>
        </authorList>
    </citation>
    <scope>IDENTIFICATION</scope>
    <source>
        <strain evidence="1">IAEA</strain>
    </source>
</reference>
<dbReference type="EnsemblMetazoa" id="GPPI043262-RA">
    <property type="protein sequence ID" value="GPPI043262-PA"/>
    <property type="gene ID" value="GPPI043262"/>
</dbReference>
<name>A0A1B0BX82_9MUSC</name>
<dbReference type="Proteomes" id="UP000092460">
    <property type="component" value="Unassembled WGS sequence"/>
</dbReference>
<evidence type="ECO:0000313" key="2">
    <source>
        <dbReference type="Proteomes" id="UP000092460"/>
    </source>
</evidence>
<sequence>MQQHEQRIGKRKKEGSATNYEHMEKVHELFADAEGYQVFKNYLFFLGPNVAKPGNSLIFIMKRKKNICGRVVVILRIRAFLEFPFVILNELQQLGLMLWSNI</sequence>
<reference evidence="2" key="1">
    <citation type="submission" date="2015-01" db="EMBL/GenBank/DDBJ databases">
        <authorList>
            <person name="Aksoy S."/>
            <person name="Warren W."/>
            <person name="Wilson R.K."/>
        </authorList>
    </citation>
    <scope>NUCLEOTIDE SEQUENCE [LARGE SCALE GENOMIC DNA]</scope>
    <source>
        <strain evidence="2">IAEA</strain>
    </source>
</reference>
<dbReference type="AlphaFoldDB" id="A0A1B0BX82"/>
<evidence type="ECO:0000313" key="1">
    <source>
        <dbReference type="EnsemblMetazoa" id="GPPI043262-PA"/>
    </source>
</evidence>
<organism evidence="1 2">
    <name type="scientific">Glossina palpalis gambiensis</name>
    <dbReference type="NCBI Taxonomy" id="67801"/>
    <lineage>
        <taxon>Eukaryota</taxon>
        <taxon>Metazoa</taxon>
        <taxon>Ecdysozoa</taxon>
        <taxon>Arthropoda</taxon>
        <taxon>Hexapoda</taxon>
        <taxon>Insecta</taxon>
        <taxon>Pterygota</taxon>
        <taxon>Neoptera</taxon>
        <taxon>Endopterygota</taxon>
        <taxon>Diptera</taxon>
        <taxon>Brachycera</taxon>
        <taxon>Muscomorpha</taxon>
        <taxon>Hippoboscoidea</taxon>
        <taxon>Glossinidae</taxon>
        <taxon>Glossina</taxon>
    </lineage>
</organism>
<dbReference type="EMBL" id="JXJN01022110">
    <property type="status" value="NOT_ANNOTATED_CDS"/>
    <property type="molecule type" value="Genomic_DNA"/>
</dbReference>
<dbReference type="EMBL" id="JXJN01022108">
    <property type="status" value="NOT_ANNOTATED_CDS"/>
    <property type="molecule type" value="Genomic_DNA"/>
</dbReference>
<keyword evidence="2" id="KW-1185">Reference proteome</keyword>
<proteinExistence type="predicted"/>
<dbReference type="EMBL" id="JXJN01022109">
    <property type="status" value="NOT_ANNOTATED_CDS"/>
    <property type="molecule type" value="Genomic_DNA"/>
</dbReference>